<keyword evidence="2" id="KW-0813">Transport</keyword>
<organism evidence="5 7">
    <name type="scientific">Blepharisma stoltei</name>
    <dbReference type="NCBI Taxonomy" id="1481888"/>
    <lineage>
        <taxon>Eukaryota</taxon>
        <taxon>Sar</taxon>
        <taxon>Alveolata</taxon>
        <taxon>Ciliophora</taxon>
        <taxon>Postciliodesmatophora</taxon>
        <taxon>Heterotrichea</taxon>
        <taxon>Heterotrichida</taxon>
        <taxon>Blepharismidae</taxon>
        <taxon>Blepharisma</taxon>
    </lineage>
</organism>
<gene>
    <name evidence="5" type="ORF">BSTOLATCC_MIC29714</name>
    <name evidence="6" type="ORF">BSTOLATCC_MIC60818</name>
</gene>
<proteinExistence type="inferred from homology"/>
<dbReference type="Gene3D" id="1.20.5.2950">
    <property type="match status" value="1"/>
</dbReference>
<comment type="similarity">
    <text evidence="1">Belongs to the V-ATPase G subunit family.</text>
</comment>
<comment type="caution">
    <text evidence="5">The sequence shown here is derived from an EMBL/GenBank/DDBJ whole genome shotgun (WGS) entry which is preliminary data.</text>
</comment>
<protein>
    <recommendedName>
        <fullName evidence="8">V-type proton ATPase subunit G</fullName>
    </recommendedName>
</protein>
<dbReference type="PANTHER" id="PTHR12713:SF11">
    <property type="entry name" value="V-TYPE PROTON ATPASE SUBUNIT G"/>
    <property type="match status" value="1"/>
</dbReference>
<name>A0AAU9J991_9CILI</name>
<dbReference type="EMBL" id="CAJZBQ010000058">
    <property type="protein sequence ID" value="CAG9334198.1"/>
    <property type="molecule type" value="Genomic_DNA"/>
</dbReference>
<evidence type="ECO:0000256" key="3">
    <source>
        <dbReference type="ARBA" id="ARBA00022781"/>
    </source>
</evidence>
<dbReference type="GO" id="GO:0016887">
    <property type="term" value="F:ATP hydrolysis activity"/>
    <property type="evidence" value="ECO:0007669"/>
    <property type="project" value="TreeGrafter"/>
</dbReference>
<dbReference type="EMBL" id="CAJZBQ010000029">
    <property type="protein sequence ID" value="CAG9321805.1"/>
    <property type="molecule type" value="Genomic_DNA"/>
</dbReference>
<evidence type="ECO:0000313" key="5">
    <source>
        <dbReference type="EMBL" id="CAG9321805.1"/>
    </source>
</evidence>
<keyword evidence="4" id="KW-0406">Ion transport</keyword>
<evidence type="ECO:0008006" key="8">
    <source>
        <dbReference type="Google" id="ProtNLM"/>
    </source>
</evidence>
<evidence type="ECO:0000256" key="2">
    <source>
        <dbReference type="ARBA" id="ARBA00022448"/>
    </source>
</evidence>
<evidence type="ECO:0000256" key="1">
    <source>
        <dbReference type="ARBA" id="ARBA00010066"/>
    </source>
</evidence>
<reference evidence="5" key="1">
    <citation type="submission" date="2021-09" db="EMBL/GenBank/DDBJ databases">
        <authorList>
            <consortium name="AG Swart"/>
            <person name="Singh M."/>
            <person name="Singh A."/>
            <person name="Seah K."/>
            <person name="Emmerich C."/>
        </authorList>
    </citation>
    <scope>NUCLEOTIDE SEQUENCE</scope>
    <source>
        <strain evidence="5">ATCC30299</strain>
    </source>
</reference>
<dbReference type="Proteomes" id="UP001162131">
    <property type="component" value="Unassembled WGS sequence"/>
</dbReference>
<keyword evidence="3" id="KW-0375">Hydrogen ion transport</keyword>
<dbReference type="GO" id="GO:0046961">
    <property type="term" value="F:proton-transporting ATPase activity, rotational mechanism"/>
    <property type="evidence" value="ECO:0007669"/>
    <property type="project" value="InterPro"/>
</dbReference>
<dbReference type="GO" id="GO:0000221">
    <property type="term" value="C:vacuolar proton-transporting V-type ATPase, V1 domain"/>
    <property type="evidence" value="ECO:0007669"/>
    <property type="project" value="TreeGrafter"/>
</dbReference>
<dbReference type="PANTHER" id="PTHR12713">
    <property type="entry name" value="VACUOLAR ATP SYNTHASE SUBUNIT G"/>
    <property type="match status" value="1"/>
</dbReference>
<sequence length="117" mass="13389">MDKSYLSELTAAEQQSNEIIRAVQEARERRLKEAKFDAEQELGKMKKDLEAEYNAAIEAANKGLGNDMSGMQKEFKDKATAVEREFQSNKQRGIDFLLERVYDVRIEIPAVVKGEFN</sequence>
<evidence type="ECO:0000313" key="6">
    <source>
        <dbReference type="EMBL" id="CAG9334198.1"/>
    </source>
</evidence>
<dbReference type="Pfam" id="PF03179">
    <property type="entry name" value="V-ATPase_G"/>
    <property type="match status" value="1"/>
</dbReference>
<keyword evidence="7" id="KW-1185">Reference proteome</keyword>
<accession>A0AAU9J991</accession>
<dbReference type="InterPro" id="IPR005124">
    <property type="entry name" value="V-ATPase_G"/>
</dbReference>
<evidence type="ECO:0000313" key="7">
    <source>
        <dbReference type="Proteomes" id="UP001162131"/>
    </source>
</evidence>
<evidence type="ECO:0000256" key="4">
    <source>
        <dbReference type="ARBA" id="ARBA00023065"/>
    </source>
</evidence>
<dbReference type="AlphaFoldDB" id="A0AAU9J991"/>